<dbReference type="EC" id="2.7.13.3" evidence="2"/>
<protein>
    <recommendedName>
        <fullName evidence="2">histidine kinase</fullName>
        <ecNumber evidence="2">2.7.13.3</ecNumber>
    </recommendedName>
</protein>
<evidence type="ECO:0000256" key="4">
    <source>
        <dbReference type="ARBA" id="ARBA00022679"/>
    </source>
</evidence>
<dbReference type="Pfam" id="PF07730">
    <property type="entry name" value="HisKA_3"/>
    <property type="match status" value="1"/>
</dbReference>
<feature type="region of interest" description="Disordered" evidence="10">
    <location>
        <begin position="744"/>
        <end position="773"/>
    </location>
</feature>
<dbReference type="SUPFAM" id="SSF55874">
    <property type="entry name" value="ATPase domain of HSP90 chaperone/DNA topoisomerase II/histidine kinase"/>
    <property type="match status" value="1"/>
</dbReference>
<feature type="domain" description="GAF" evidence="11">
    <location>
        <begin position="223"/>
        <end position="385"/>
    </location>
</feature>
<evidence type="ECO:0000256" key="2">
    <source>
        <dbReference type="ARBA" id="ARBA00012438"/>
    </source>
</evidence>
<reference evidence="13 14" key="1">
    <citation type="submission" date="2014-02" db="EMBL/GenBank/DDBJ databases">
        <title>Whole genome shotgun sequence of Rhodococcus wratislaviensis NBRC 100605.</title>
        <authorList>
            <person name="Hosoyama A."/>
            <person name="Tsuchikane K."/>
            <person name="Yoshida I."/>
            <person name="Ohji S."/>
            <person name="Ichikawa N."/>
            <person name="Yamazoe A."/>
            <person name="Fujita N."/>
        </authorList>
    </citation>
    <scope>NUCLEOTIDE SEQUENCE [LARGE SCALE GENOMIC DNA]</scope>
    <source>
        <strain evidence="13 14">NBRC 100605</strain>
    </source>
</reference>
<proteinExistence type="predicted"/>
<dbReference type="InterPro" id="IPR003018">
    <property type="entry name" value="GAF"/>
</dbReference>
<evidence type="ECO:0000256" key="5">
    <source>
        <dbReference type="ARBA" id="ARBA00022741"/>
    </source>
</evidence>
<keyword evidence="7" id="KW-0067">ATP-binding</keyword>
<evidence type="ECO:0000259" key="12">
    <source>
        <dbReference type="SMART" id="SM00387"/>
    </source>
</evidence>
<evidence type="ECO:0000256" key="8">
    <source>
        <dbReference type="ARBA" id="ARBA00023012"/>
    </source>
</evidence>
<evidence type="ECO:0000256" key="7">
    <source>
        <dbReference type="ARBA" id="ARBA00022840"/>
    </source>
</evidence>
<dbReference type="RefSeq" id="WP_052033552.1">
    <property type="nucleotide sequence ID" value="NZ_BAWF01000056.1"/>
</dbReference>
<dbReference type="InterPro" id="IPR003594">
    <property type="entry name" value="HATPase_dom"/>
</dbReference>
<dbReference type="GO" id="GO:0016020">
    <property type="term" value="C:membrane"/>
    <property type="evidence" value="ECO:0007669"/>
    <property type="project" value="InterPro"/>
</dbReference>
<gene>
    <name evidence="13" type="ORF">RW1_056_00370</name>
</gene>
<dbReference type="CDD" id="cd16917">
    <property type="entry name" value="HATPase_UhpB-NarQ-NarX-like"/>
    <property type="match status" value="1"/>
</dbReference>
<dbReference type="Pfam" id="PF01590">
    <property type="entry name" value="GAF"/>
    <property type="match status" value="3"/>
</dbReference>
<feature type="compositionally biased region" description="Basic residues" evidence="10">
    <location>
        <begin position="763"/>
        <end position="773"/>
    </location>
</feature>
<comment type="catalytic activity">
    <reaction evidence="1">
        <text>ATP + protein L-histidine = ADP + protein N-phospho-L-histidine.</text>
        <dbReference type="EC" id="2.7.13.3"/>
    </reaction>
</comment>
<dbReference type="GO" id="GO:0046983">
    <property type="term" value="F:protein dimerization activity"/>
    <property type="evidence" value="ECO:0007669"/>
    <property type="project" value="InterPro"/>
</dbReference>
<evidence type="ECO:0000256" key="3">
    <source>
        <dbReference type="ARBA" id="ARBA00022553"/>
    </source>
</evidence>
<keyword evidence="5" id="KW-0547">Nucleotide-binding</keyword>
<dbReference type="Proteomes" id="UP000019491">
    <property type="component" value="Unassembled WGS sequence"/>
</dbReference>
<comment type="caution">
    <text evidence="13">The sequence shown here is derived from an EMBL/GenBank/DDBJ whole genome shotgun (WGS) entry which is preliminary data.</text>
</comment>
<keyword evidence="6" id="KW-0418">Kinase</keyword>
<feature type="domain" description="Histidine kinase/HSP90-like ATPase" evidence="12">
    <location>
        <begin position="674"/>
        <end position="764"/>
    </location>
</feature>
<dbReference type="Gene3D" id="3.30.450.40">
    <property type="match status" value="3"/>
</dbReference>
<name>X0PYF8_RHOWR</name>
<dbReference type="InterPro" id="IPR036890">
    <property type="entry name" value="HATPase_C_sf"/>
</dbReference>
<keyword evidence="14" id="KW-1185">Reference proteome</keyword>
<evidence type="ECO:0000313" key="14">
    <source>
        <dbReference type="Proteomes" id="UP000019491"/>
    </source>
</evidence>
<dbReference type="Pfam" id="PF02518">
    <property type="entry name" value="HATPase_c"/>
    <property type="match status" value="1"/>
</dbReference>
<keyword evidence="9" id="KW-0175">Coiled coil</keyword>
<evidence type="ECO:0000256" key="9">
    <source>
        <dbReference type="SAM" id="Coils"/>
    </source>
</evidence>
<evidence type="ECO:0000256" key="10">
    <source>
        <dbReference type="SAM" id="MobiDB-lite"/>
    </source>
</evidence>
<dbReference type="InterPro" id="IPR050482">
    <property type="entry name" value="Sensor_HK_TwoCompSys"/>
</dbReference>
<dbReference type="SUPFAM" id="SSF55781">
    <property type="entry name" value="GAF domain-like"/>
    <property type="match status" value="3"/>
</dbReference>
<keyword evidence="3" id="KW-0597">Phosphoprotein</keyword>
<feature type="coiled-coil region" evidence="9">
    <location>
        <begin position="207"/>
        <end position="234"/>
    </location>
</feature>
<dbReference type="InterPro" id="IPR029016">
    <property type="entry name" value="GAF-like_dom_sf"/>
</dbReference>
<dbReference type="SMART" id="SM00387">
    <property type="entry name" value="HATPase_c"/>
    <property type="match status" value="1"/>
</dbReference>
<feature type="domain" description="GAF" evidence="11">
    <location>
        <begin position="413"/>
        <end position="562"/>
    </location>
</feature>
<feature type="domain" description="GAF" evidence="11">
    <location>
        <begin position="53"/>
        <end position="201"/>
    </location>
</feature>
<dbReference type="InterPro" id="IPR011712">
    <property type="entry name" value="Sig_transdc_His_kin_sub3_dim/P"/>
</dbReference>
<dbReference type="OrthoDB" id="5242012at2"/>
<dbReference type="Gene3D" id="3.30.565.10">
    <property type="entry name" value="Histidine kinase-like ATPase, C-terminal domain"/>
    <property type="match status" value="1"/>
</dbReference>
<dbReference type="AlphaFoldDB" id="X0PYF8"/>
<sequence>MSQQSSNKAHEKITELSWEPTFADRHINNGVWGPRDDEAALRRVATLVARGFTPTEVFSAVAEELARVPGVDNTGLFRYEPDSSAILVANRTESGVTKVPVGTRLSLEDEHVAAMVLRTGRAARINTDENAAGSIAAHMSNLGIRSAVGAPIAVDGCLWGAAVVGSTRTEPLPPDTEARIADFTDLVATAIANAQTRAELTASSARIAAADARAEQELRELAEIQAALRRLAMLVARGEPPEAVFAAATREALRHFGGGTARMIRYELDGTATLLANEGTTGPHVRVGERWEDYPPTGLTATVLSTGRAARVDDYGDIPGGEPYLREGLRSAVAMPIHVNGRLWGAIAVGSGQGPLPPDTEHRMTEFTDLVATAVANAQTLGALEASRDELARLLDEQAALRRVATLVARGIHPVEIFLAVAEEVRRLLGADSAGIARFEPDGASVVVVGGVGEVPVTLPTGMRVKLRDYVAPAVVWRTGRSALVNEDLWSNASGRIAEGLRGLGIRSMVASPIIVEGRMWGVVNAVSTRGPFPSDTADRMADFTELAGTAVGNAEGRAEVAASRTRIVAAADEARRRIERDLHDGAQQHLLALALRLRSAATAPHESNEIRTEITNVAARLTDVIEELREISRGIHPAILSSAGLRPALRALGRRSTIPVHMDVRIDGRLPEQVEVGAYYVVSEMLTNATKHARASVVEVDAEASGGTLRVRVRDDGVGGADPQRGSGLVGLKDRIEALGGTFSLHSPPGGGTTVSCDLPGHGRRRSAGCGP</sequence>
<keyword evidence="4" id="KW-0808">Transferase</keyword>
<evidence type="ECO:0000259" key="11">
    <source>
        <dbReference type="SMART" id="SM00065"/>
    </source>
</evidence>
<dbReference type="GO" id="GO:0005524">
    <property type="term" value="F:ATP binding"/>
    <property type="evidence" value="ECO:0007669"/>
    <property type="project" value="UniProtKB-KW"/>
</dbReference>
<dbReference type="Gene3D" id="1.20.5.1930">
    <property type="match status" value="1"/>
</dbReference>
<evidence type="ECO:0000256" key="1">
    <source>
        <dbReference type="ARBA" id="ARBA00000085"/>
    </source>
</evidence>
<dbReference type="PANTHER" id="PTHR24421:SF10">
    <property type="entry name" value="NITRATE_NITRITE SENSOR PROTEIN NARQ"/>
    <property type="match status" value="1"/>
</dbReference>
<accession>X0PYF8</accession>
<dbReference type="SMART" id="SM00065">
    <property type="entry name" value="GAF"/>
    <property type="match status" value="3"/>
</dbReference>
<evidence type="ECO:0000256" key="6">
    <source>
        <dbReference type="ARBA" id="ARBA00022777"/>
    </source>
</evidence>
<dbReference type="GO" id="GO:0000155">
    <property type="term" value="F:phosphorelay sensor kinase activity"/>
    <property type="evidence" value="ECO:0007669"/>
    <property type="project" value="InterPro"/>
</dbReference>
<organism evidence="13 14">
    <name type="scientific">Rhodococcus wratislaviensis NBRC 100605</name>
    <dbReference type="NCBI Taxonomy" id="1219028"/>
    <lineage>
        <taxon>Bacteria</taxon>
        <taxon>Bacillati</taxon>
        <taxon>Actinomycetota</taxon>
        <taxon>Actinomycetes</taxon>
        <taxon>Mycobacteriales</taxon>
        <taxon>Nocardiaceae</taxon>
        <taxon>Rhodococcus</taxon>
    </lineage>
</organism>
<dbReference type="PANTHER" id="PTHR24421">
    <property type="entry name" value="NITRATE/NITRITE SENSOR PROTEIN NARX-RELATED"/>
    <property type="match status" value="1"/>
</dbReference>
<dbReference type="EMBL" id="BAWF01000056">
    <property type="protein sequence ID" value="GAF48609.1"/>
    <property type="molecule type" value="Genomic_DNA"/>
</dbReference>
<keyword evidence="8" id="KW-0902">Two-component regulatory system</keyword>
<evidence type="ECO:0000313" key="13">
    <source>
        <dbReference type="EMBL" id="GAF48609.1"/>
    </source>
</evidence>